<dbReference type="OrthoDB" id="6948598at2"/>
<keyword evidence="1" id="KW-1133">Transmembrane helix</keyword>
<dbReference type="EMBL" id="JXXV01000005">
    <property type="protein sequence ID" value="KJY85012.1"/>
    <property type="molecule type" value="Genomic_DNA"/>
</dbReference>
<dbReference type="Pfam" id="PF07811">
    <property type="entry name" value="TadE"/>
    <property type="match status" value="1"/>
</dbReference>
<feature type="transmembrane region" description="Helical" evidence="1">
    <location>
        <begin position="7"/>
        <end position="28"/>
    </location>
</feature>
<feature type="domain" description="TadE-like" evidence="2">
    <location>
        <begin position="7"/>
        <end position="49"/>
    </location>
</feature>
<dbReference type="PATRIC" id="fig|579748.3.peg.294"/>
<protein>
    <submittedName>
        <fullName evidence="3">Pilus assembly protein CpaE</fullName>
    </submittedName>
</protein>
<dbReference type="RefSeq" id="WP_045953944.1">
    <property type="nucleotide sequence ID" value="NZ_JXXV01000005.1"/>
</dbReference>
<keyword evidence="1" id="KW-0472">Membrane</keyword>
<evidence type="ECO:0000313" key="3">
    <source>
        <dbReference type="EMBL" id="KJY85012.1"/>
    </source>
</evidence>
<dbReference type="STRING" id="579748.TW81_01425"/>
<evidence type="ECO:0000259" key="2">
    <source>
        <dbReference type="Pfam" id="PF07811"/>
    </source>
</evidence>
<dbReference type="AlphaFoldDB" id="A0A0F4NPH7"/>
<reference evidence="3 4" key="1">
    <citation type="journal article" date="2015" name="BMC Genomics">
        <title>Genome mining reveals unlocked bioactive potential of marine Gram-negative bacteria.</title>
        <authorList>
            <person name="Machado H."/>
            <person name="Sonnenschein E.C."/>
            <person name="Melchiorsen J."/>
            <person name="Gram L."/>
        </authorList>
    </citation>
    <scope>NUCLEOTIDE SEQUENCE [LARGE SCALE GENOMIC DNA]</scope>
    <source>
        <strain evidence="3 4">S2757</strain>
    </source>
</reference>
<gene>
    <name evidence="3" type="ORF">TW81_01425</name>
</gene>
<name>A0A0F4NPH7_9VIBR</name>
<evidence type="ECO:0000313" key="4">
    <source>
        <dbReference type="Proteomes" id="UP000033673"/>
    </source>
</evidence>
<dbReference type="InterPro" id="IPR012495">
    <property type="entry name" value="TadE-like_dom"/>
</dbReference>
<proteinExistence type="predicted"/>
<comment type="caution">
    <text evidence="3">The sequence shown here is derived from an EMBL/GenBank/DDBJ whole genome shotgun (WGS) entry which is preliminary data.</text>
</comment>
<accession>A0A0F4NPH7</accession>
<keyword evidence="4" id="KW-1185">Reference proteome</keyword>
<keyword evidence="1" id="KW-0812">Transmembrane</keyword>
<sequence length="161" mass="17506">MKKSEKGVTVIEFTLISTALLLIIFSIIEVGRYVYSLQVINDVTRVAARLAVVCRVEDQNDISALVIPDYAPGGLTAANIVVDYLDDSGNVVIGTLTDDAVFSTISYVRARVVNFNYQYTGLLSFVNLTGLLAVPEFETIRPRENLGHHRTSGGTSSSTDC</sequence>
<organism evidence="3 4">
    <name type="scientific">Vibrio galatheae</name>
    <dbReference type="NCBI Taxonomy" id="579748"/>
    <lineage>
        <taxon>Bacteria</taxon>
        <taxon>Pseudomonadati</taxon>
        <taxon>Pseudomonadota</taxon>
        <taxon>Gammaproteobacteria</taxon>
        <taxon>Vibrionales</taxon>
        <taxon>Vibrionaceae</taxon>
        <taxon>Vibrio</taxon>
    </lineage>
</organism>
<evidence type="ECO:0000256" key="1">
    <source>
        <dbReference type="SAM" id="Phobius"/>
    </source>
</evidence>
<dbReference type="Proteomes" id="UP000033673">
    <property type="component" value="Unassembled WGS sequence"/>
</dbReference>